<dbReference type="EMBL" id="CP063194">
    <property type="protein sequence ID" value="WCZ38100.1"/>
    <property type="molecule type" value="Genomic_DNA"/>
</dbReference>
<dbReference type="RefSeq" id="WP_042410250.1">
    <property type="nucleotide sequence ID" value="NZ_CBYN010000172.1"/>
</dbReference>
<evidence type="ECO:0000313" key="5">
    <source>
        <dbReference type="Proteomes" id="UP001218071"/>
    </source>
</evidence>
<protein>
    <submittedName>
        <fullName evidence="4">PspC domain protein</fullName>
    </submittedName>
</protein>
<feature type="transmembrane region" description="Helical" evidence="2">
    <location>
        <begin position="122"/>
        <end position="139"/>
    </location>
</feature>
<proteinExistence type="predicted"/>
<organism evidence="4 5">
    <name type="scientific">Corynebacterium jeddahense</name>
    <dbReference type="NCBI Taxonomy" id="1414719"/>
    <lineage>
        <taxon>Bacteria</taxon>
        <taxon>Bacillati</taxon>
        <taxon>Actinomycetota</taxon>
        <taxon>Actinomycetes</taxon>
        <taxon>Mycobacteriales</taxon>
        <taxon>Corynebacteriaceae</taxon>
        <taxon>Corynebacterium</taxon>
    </lineage>
</organism>
<gene>
    <name evidence="4" type="ORF">CJEDD_02385</name>
</gene>
<feature type="transmembrane region" description="Helical" evidence="2">
    <location>
        <begin position="44"/>
        <end position="69"/>
    </location>
</feature>
<reference evidence="4 5" key="1">
    <citation type="submission" date="2020-10" db="EMBL/GenBank/DDBJ databases">
        <title>Complete genome sequence of Corynebacterium jeddahense DSM 45997, type strain of Corynebacterium jeddahense.</title>
        <authorList>
            <person name="Busche T."/>
            <person name="Kalinowski J."/>
            <person name="Ruckert C."/>
        </authorList>
    </citation>
    <scope>NUCLEOTIDE SEQUENCE [LARGE SCALE GENOMIC DNA]</scope>
    <source>
        <strain evidence="4 5">DSM 45997</strain>
    </source>
</reference>
<feature type="transmembrane region" description="Helical" evidence="2">
    <location>
        <begin position="218"/>
        <end position="237"/>
    </location>
</feature>
<evidence type="ECO:0000259" key="3">
    <source>
        <dbReference type="Pfam" id="PF04024"/>
    </source>
</evidence>
<keyword evidence="2" id="KW-1133">Transmembrane helix</keyword>
<evidence type="ECO:0000256" key="1">
    <source>
        <dbReference type="SAM" id="MobiDB-lite"/>
    </source>
</evidence>
<accession>A0ABY7UJN6</accession>
<feature type="region of interest" description="Disordered" evidence="1">
    <location>
        <begin position="147"/>
        <end position="181"/>
    </location>
</feature>
<sequence length="361" mass="39321">METRSTLTQMWDTRPPRIPEDQGGKAVVGGVCEGIGARYQIDPVFVRVVFAVLSLAFGGGIFLYLLCWINMPRFGMTRSPWSAVVTSGEELTTQEKKERDTGWWLLLGMLIFFPSISVAGDARAVLVTFILFAAGWYFAHQRQPEPPMGLLAGPPEPSLHDATPTLDTSHLTPPEGYPHPGKGLKPPAWDPLGAAPDLWHLPDPVEPTHAQKPTRNRGWIWVPVAGLVVGILAAATMKTGGHFEVRLGPESEQQNDVEVTDFDLTFEDAESIPDIDGFVGSQRIDLSRLEPLKEPKTVNVSILVGQLDVVLPSNAPVEVHCTTSIGDTDCPLGKQNEDKDGELLTLNLTQRVGAITATLPE</sequence>
<feature type="domain" description="Phage shock protein PspC N-terminal" evidence="3">
    <location>
        <begin position="26"/>
        <end position="72"/>
    </location>
</feature>
<keyword evidence="2" id="KW-0812">Transmembrane</keyword>
<dbReference type="Pfam" id="PF04024">
    <property type="entry name" value="PspC"/>
    <property type="match status" value="1"/>
</dbReference>
<name>A0ABY7UJN6_9CORY</name>
<evidence type="ECO:0000313" key="4">
    <source>
        <dbReference type="EMBL" id="WCZ38100.1"/>
    </source>
</evidence>
<keyword evidence="5" id="KW-1185">Reference proteome</keyword>
<evidence type="ECO:0000256" key="2">
    <source>
        <dbReference type="SAM" id="Phobius"/>
    </source>
</evidence>
<dbReference type="Proteomes" id="UP001218071">
    <property type="component" value="Chromosome"/>
</dbReference>
<keyword evidence="2" id="KW-0472">Membrane</keyword>
<feature type="transmembrane region" description="Helical" evidence="2">
    <location>
        <begin position="101"/>
        <end position="116"/>
    </location>
</feature>
<dbReference type="InterPro" id="IPR007168">
    <property type="entry name" value="Phageshock_PspC_N"/>
</dbReference>